<protein>
    <recommendedName>
        <fullName evidence="3">HTH crp-type domain-containing protein</fullName>
    </recommendedName>
</protein>
<dbReference type="AlphaFoldDB" id="A0A328BEU8"/>
<organism evidence="1 2">
    <name type="scientific">Phenylobacterium kunshanense</name>
    <dbReference type="NCBI Taxonomy" id="1445034"/>
    <lineage>
        <taxon>Bacteria</taxon>
        <taxon>Pseudomonadati</taxon>
        <taxon>Pseudomonadota</taxon>
        <taxon>Alphaproteobacteria</taxon>
        <taxon>Caulobacterales</taxon>
        <taxon>Caulobacteraceae</taxon>
        <taxon>Phenylobacterium</taxon>
    </lineage>
</organism>
<gene>
    <name evidence="1" type="ORF">DJ019_14565</name>
</gene>
<evidence type="ECO:0008006" key="3">
    <source>
        <dbReference type="Google" id="ProtNLM"/>
    </source>
</evidence>
<comment type="caution">
    <text evidence="1">The sequence shown here is derived from an EMBL/GenBank/DDBJ whole genome shotgun (WGS) entry which is preliminary data.</text>
</comment>
<reference evidence="1 2" key="1">
    <citation type="submission" date="2018-05" db="EMBL/GenBank/DDBJ databases">
        <authorList>
            <person name="Lanie J.A."/>
            <person name="Ng W.-L."/>
            <person name="Kazmierczak K.M."/>
            <person name="Andrzejewski T.M."/>
            <person name="Davidsen T.M."/>
            <person name="Wayne K.J."/>
            <person name="Tettelin H."/>
            <person name="Glass J.I."/>
            <person name="Rusch D."/>
            <person name="Podicherti R."/>
            <person name="Tsui H.-C.T."/>
            <person name="Winkler M.E."/>
        </authorList>
    </citation>
    <scope>NUCLEOTIDE SEQUENCE [LARGE SCALE GENOMIC DNA]</scope>
    <source>
        <strain evidence="1 2">BUT-10</strain>
    </source>
</reference>
<keyword evidence="2" id="KW-1185">Reference proteome</keyword>
<accession>A0A328BEU8</accession>
<proteinExistence type="predicted"/>
<dbReference type="Proteomes" id="UP000249524">
    <property type="component" value="Unassembled WGS sequence"/>
</dbReference>
<evidence type="ECO:0000313" key="2">
    <source>
        <dbReference type="Proteomes" id="UP000249524"/>
    </source>
</evidence>
<dbReference type="EMBL" id="QFYS01000006">
    <property type="protein sequence ID" value="RAK64384.1"/>
    <property type="molecule type" value="Genomic_DNA"/>
</dbReference>
<evidence type="ECO:0000313" key="1">
    <source>
        <dbReference type="EMBL" id="RAK64384.1"/>
    </source>
</evidence>
<name>A0A328BEU8_9CAUL</name>
<sequence length="293" mass="31858">MRRLSRLSLDYLVDSIELSRAGGDIIDRLLIAAILDANVAPVKQDVGLQFAYGALDDAPPEGVRRPVSINAVAHSLRLPFETVRRRVARLARQGVFVMTPRGVLVSQTRLESPAFKALSLARYERLRRFYSDLTDAQALPPIPIAGSETVGDVIDLNGVSPPVRVANRVLAEYLMRCIEAVTSRVGHPVDGLLLLHVARANLPPDGEAAGPLVPVRTAVLTDLMALSPEIVRRRLLTLERAGYCRRSREGTVLGPAVVEHPAAAALLQENAGNIERLFNRLARLGVLAAWAES</sequence>